<feature type="compositionally biased region" description="Low complexity" evidence="2">
    <location>
        <begin position="539"/>
        <end position="558"/>
    </location>
</feature>
<dbReference type="Proteomes" id="UP001174909">
    <property type="component" value="Unassembled WGS sequence"/>
</dbReference>
<evidence type="ECO:0000256" key="1">
    <source>
        <dbReference type="SAM" id="Coils"/>
    </source>
</evidence>
<evidence type="ECO:0000256" key="3">
    <source>
        <dbReference type="SAM" id="SignalP"/>
    </source>
</evidence>
<feature type="compositionally biased region" description="Polar residues" evidence="2">
    <location>
        <begin position="451"/>
        <end position="461"/>
    </location>
</feature>
<feature type="region of interest" description="Disordered" evidence="2">
    <location>
        <begin position="539"/>
        <end position="566"/>
    </location>
</feature>
<dbReference type="Gene3D" id="1.10.510.10">
    <property type="entry name" value="Transferase(Phosphotransferase) domain 1"/>
    <property type="match status" value="1"/>
</dbReference>
<gene>
    <name evidence="4" type="ORF">GBAR_LOCUS11652</name>
</gene>
<sequence>MYNSSIDIFSFGVLSIFTLSQTFPCDLLSPKYQKDSKLITRTELERRDEYMQIIYCQFPKTHPLILMIERCLNFPEKRPSIHAIRDMLKKEEKDKSVSMNPLELYRALEAPQTKKERDAKTAEQRLALEEKVNVLEAERERKDEELQLMKEQVKALTTENVSLSEKLRQFQSKSNKAAKQTEELKKVAAERDELKFLLEATQAQAKMYEEDFKTEREDRARAFSEREKEGERYREGIEHLQIQLNISTETQKELMKAMDDLVQAKTSEVETYKKQQDELLAKVSTLESEIKECAKKQGGARQERVMTRGKSKSSQEEGKDADHVHGDLEKHYKAKSKARKAELIRIVAAHGKARQELLEVKKEKEKTGTKVSGDSPVASSELNELCRYLKNENEELKDQISAVMNTNQHLHRCISALAENDNGGSSEQELPHDETLGSVTSEMSTMRLASPKQTQTTSPAQPTGKHYTIPGATASTVKTNIQHADYVNQSRIQEMINQRQISPTDRRRSDCVAQGQMEEIHADSQCGDYANISQFTGVSSTTKSTSSRPRSSTFSGTPLSAQPTRAQFIPRYPNITQATAATPDYVNQSTIQEMIAKSQQSSALSSSPPDVSSLPAPIMIFTEDSTNTTPPAVPGSMPPSGASG</sequence>
<dbReference type="AlphaFoldDB" id="A0AA35WM01"/>
<evidence type="ECO:0000256" key="2">
    <source>
        <dbReference type="SAM" id="MobiDB-lite"/>
    </source>
</evidence>
<feature type="coiled-coil region" evidence="1">
    <location>
        <begin position="125"/>
        <end position="218"/>
    </location>
</feature>
<dbReference type="EMBL" id="CASHTH010001749">
    <property type="protein sequence ID" value="CAI8019375.1"/>
    <property type="molecule type" value="Genomic_DNA"/>
</dbReference>
<feature type="coiled-coil region" evidence="1">
    <location>
        <begin position="379"/>
        <end position="406"/>
    </location>
</feature>
<feature type="region of interest" description="Disordered" evidence="2">
    <location>
        <begin position="444"/>
        <end position="472"/>
    </location>
</feature>
<feature type="non-terminal residue" evidence="4">
    <location>
        <position position="644"/>
    </location>
</feature>
<protein>
    <recommendedName>
        <fullName evidence="6">Protein kinase domain-containing protein</fullName>
    </recommendedName>
</protein>
<keyword evidence="3" id="KW-0732">Signal</keyword>
<evidence type="ECO:0000313" key="4">
    <source>
        <dbReference type="EMBL" id="CAI8019375.1"/>
    </source>
</evidence>
<feature type="compositionally biased region" description="Basic and acidic residues" evidence="2">
    <location>
        <begin position="313"/>
        <end position="331"/>
    </location>
</feature>
<feature type="region of interest" description="Disordered" evidence="2">
    <location>
        <begin position="593"/>
        <end position="644"/>
    </location>
</feature>
<keyword evidence="1" id="KW-0175">Coiled coil</keyword>
<feature type="signal peptide" evidence="3">
    <location>
        <begin position="1"/>
        <end position="22"/>
    </location>
</feature>
<comment type="caution">
    <text evidence="4">The sequence shown here is derived from an EMBL/GenBank/DDBJ whole genome shotgun (WGS) entry which is preliminary data.</text>
</comment>
<accession>A0AA35WM01</accession>
<keyword evidence="5" id="KW-1185">Reference proteome</keyword>
<feature type="chain" id="PRO_5041341519" description="Protein kinase domain-containing protein" evidence="3">
    <location>
        <begin position="23"/>
        <end position="644"/>
    </location>
</feature>
<dbReference type="Gene3D" id="1.20.5.990">
    <property type="entry name" value="Nemo cc2-lz domain - 1d5 darpin complex"/>
    <property type="match status" value="1"/>
</dbReference>
<name>A0AA35WM01_GEOBA</name>
<organism evidence="4 5">
    <name type="scientific">Geodia barretti</name>
    <name type="common">Barrett's horny sponge</name>
    <dbReference type="NCBI Taxonomy" id="519541"/>
    <lineage>
        <taxon>Eukaryota</taxon>
        <taxon>Metazoa</taxon>
        <taxon>Porifera</taxon>
        <taxon>Demospongiae</taxon>
        <taxon>Heteroscleromorpha</taxon>
        <taxon>Tetractinellida</taxon>
        <taxon>Astrophorina</taxon>
        <taxon>Geodiidae</taxon>
        <taxon>Geodia</taxon>
    </lineage>
</organism>
<feature type="compositionally biased region" description="Basic and acidic residues" evidence="2">
    <location>
        <begin position="295"/>
        <end position="306"/>
    </location>
</feature>
<evidence type="ECO:0008006" key="6">
    <source>
        <dbReference type="Google" id="ProtNLM"/>
    </source>
</evidence>
<feature type="compositionally biased region" description="Low complexity" evidence="2">
    <location>
        <begin position="598"/>
        <end position="617"/>
    </location>
</feature>
<feature type="region of interest" description="Disordered" evidence="2">
    <location>
        <begin position="295"/>
        <end position="333"/>
    </location>
</feature>
<reference evidence="4" key="1">
    <citation type="submission" date="2023-03" db="EMBL/GenBank/DDBJ databases">
        <authorList>
            <person name="Steffen K."/>
            <person name="Cardenas P."/>
        </authorList>
    </citation>
    <scope>NUCLEOTIDE SEQUENCE</scope>
</reference>
<evidence type="ECO:0000313" key="5">
    <source>
        <dbReference type="Proteomes" id="UP001174909"/>
    </source>
</evidence>
<proteinExistence type="predicted"/>